<comment type="caution">
    <text evidence="2">The sequence shown here is derived from an EMBL/GenBank/DDBJ whole genome shotgun (WGS) entry which is preliminary data.</text>
</comment>
<keyword evidence="1" id="KW-1133">Transmembrane helix</keyword>
<dbReference type="AlphaFoldDB" id="A0A2H0LYC4"/>
<evidence type="ECO:0000256" key="1">
    <source>
        <dbReference type="SAM" id="Phobius"/>
    </source>
</evidence>
<dbReference type="EMBL" id="PCWA01000092">
    <property type="protein sequence ID" value="PIQ88674.1"/>
    <property type="molecule type" value="Genomic_DNA"/>
</dbReference>
<dbReference type="Proteomes" id="UP000229641">
    <property type="component" value="Unassembled WGS sequence"/>
</dbReference>
<keyword evidence="1" id="KW-0812">Transmembrane</keyword>
<protein>
    <recommendedName>
        <fullName evidence="4">Hydrogenase nickel incorporation protein HypA</fullName>
    </recommendedName>
</protein>
<evidence type="ECO:0000313" key="3">
    <source>
        <dbReference type="Proteomes" id="UP000229641"/>
    </source>
</evidence>
<proteinExistence type="predicted"/>
<accession>A0A2H0LYC4</accession>
<sequence length="84" mass="9570">MIEIDFYSAISIFLSVFLLASFFYFIFTDGAKRKNTSLDARYLWHCSVCLHAYFDARRSSFSHCPKCGSINKKDINGKAGKDAL</sequence>
<feature type="transmembrane region" description="Helical" evidence="1">
    <location>
        <begin position="6"/>
        <end position="27"/>
    </location>
</feature>
<gene>
    <name evidence="2" type="ORF">COV72_07030</name>
</gene>
<reference evidence="2 3" key="1">
    <citation type="submission" date="2017-09" db="EMBL/GenBank/DDBJ databases">
        <title>Depth-based differentiation of microbial function through sediment-hosted aquifers and enrichment of novel symbionts in the deep terrestrial subsurface.</title>
        <authorList>
            <person name="Probst A.J."/>
            <person name="Ladd B."/>
            <person name="Jarett J.K."/>
            <person name="Geller-Mcgrath D.E."/>
            <person name="Sieber C.M."/>
            <person name="Emerson J.B."/>
            <person name="Anantharaman K."/>
            <person name="Thomas B.C."/>
            <person name="Malmstrom R."/>
            <person name="Stieglmeier M."/>
            <person name="Klingl A."/>
            <person name="Woyke T."/>
            <person name="Ryan C.M."/>
            <person name="Banfield J.F."/>
        </authorList>
    </citation>
    <scope>NUCLEOTIDE SEQUENCE [LARGE SCALE GENOMIC DNA]</scope>
    <source>
        <strain evidence="2">CG11_big_fil_rev_8_21_14_0_20_42_13</strain>
    </source>
</reference>
<name>A0A2H0LYC4_9BACT</name>
<organism evidence="2 3">
    <name type="scientific">Candidatus Ghiorseimicrobium undicola</name>
    <dbReference type="NCBI Taxonomy" id="1974746"/>
    <lineage>
        <taxon>Bacteria</taxon>
        <taxon>Pseudomonadati</taxon>
        <taxon>Candidatus Omnitrophota</taxon>
        <taxon>Candidatus Ghiorseimicrobium</taxon>
    </lineage>
</organism>
<keyword evidence="1" id="KW-0472">Membrane</keyword>
<evidence type="ECO:0000313" key="2">
    <source>
        <dbReference type="EMBL" id="PIQ88674.1"/>
    </source>
</evidence>
<evidence type="ECO:0008006" key="4">
    <source>
        <dbReference type="Google" id="ProtNLM"/>
    </source>
</evidence>